<dbReference type="AlphaFoldDB" id="A0A8S4RCD0"/>
<gene>
    <name evidence="1" type="primary">jg20361</name>
    <name evidence="1" type="ORF">PAEG_LOCUS11671</name>
</gene>
<evidence type="ECO:0000313" key="1">
    <source>
        <dbReference type="EMBL" id="CAH2233739.1"/>
    </source>
</evidence>
<protein>
    <submittedName>
        <fullName evidence="1">Jg20361 protein</fullName>
    </submittedName>
</protein>
<dbReference type="Proteomes" id="UP000838756">
    <property type="component" value="Unassembled WGS sequence"/>
</dbReference>
<reference evidence="1" key="1">
    <citation type="submission" date="2022-03" db="EMBL/GenBank/DDBJ databases">
        <authorList>
            <person name="Lindestad O."/>
        </authorList>
    </citation>
    <scope>NUCLEOTIDE SEQUENCE</scope>
</reference>
<dbReference type="EMBL" id="CAKXAJ010024996">
    <property type="protein sequence ID" value="CAH2233739.1"/>
    <property type="molecule type" value="Genomic_DNA"/>
</dbReference>
<name>A0A8S4RCD0_9NEOP</name>
<evidence type="ECO:0000313" key="2">
    <source>
        <dbReference type="Proteomes" id="UP000838756"/>
    </source>
</evidence>
<organism evidence="1 2">
    <name type="scientific">Pararge aegeria aegeria</name>
    <dbReference type="NCBI Taxonomy" id="348720"/>
    <lineage>
        <taxon>Eukaryota</taxon>
        <taxon>Metazoa</taxon>
        <taxon>Ecdysozoa</taxon>
        <taxon>Arthropoda</taxon>
        <taxon>Hexapoda</taxon>
        <taxon>Insecta</taxon>
        <taxon>Pterygota</taxon>
        <taxon>Neoptera</taxon>
        <taxon>Endopterygota</taxon>
        <taxon>Lepidoptera</taxon>
        <taxon>Glossata</taxon>
        <taxon>Ditrysia</taxon>
        <taxon>Papilionoidea</taxon>
        <taxon>Nymphalidae</taxon>
        <taxon>Satyrinae</taxon>
        <taxon>Satyrini</taxon>
        <taxon>Parargina</taxon>
        <taxon>Pararge</taxon>
    </lineage>
</organism>
<accession>A0A8S4RCD0</accession>
<keyword evidence="2" id="KW-1185">Reference proteome</keyword>
<sequence>MQNHLKNVFLREKYDVYGLSAGFTWGNPHGYHRATGRHGDYIGLVPTKTPRCTYQSPGSWATGPLSHTSATLPFLWDILKCLYNRRRRTENTRCDFQPEDLTPTGDGFPASIAQRSSSRGQAAFMSMTPAPGSPSTYRLRFHVVLSQPLRRLLLCHYWLT</sequence>
<comment type="caution">
    <text evidence="1">The sequence shown here is derived from an EMBL/GenBank/DDBJ whole genome shotgun (WGS) entry which is preliminary data.</text>
</comment>
<proteinExistence type="predicted"/>